<feature type="compositionally biased region" description="Basic and acidic residues" evidence="1">
    <location>
        <begin position="164"/>
        <end position="174"/>
    </location>
</feature>
<evidence type="ECO:0000313" key="2">
    <source>
        <dbReference type="EMBL" id="KAJ1156968.1"/>
    </source>
</evidence>
<feature type="compositionally biased region" description="Basic and acidic residues" evidence="1">
    <location>
        <begin position="196"/>
        <end position="217"/>
    </location>
</feature>
<organism evidence="2 3">
    <name type="scientific">Pleurodeles waltl</name>
    <name type="common">Iberian ribbed newt</name>
    <dbReference type="NCBI Taxonomy" id="8319"/>
    <lineage>
        <taxon>Eukaryota</taxon>
        <taxon>Metazoa</taxon>
        <taxon>Chordata</taxon>
        <taxon>Craniata</taxon>
        <taxon>Vertebrata</taxon>
        <taxon>Euteleostomi</taxon>
        <taxon>Amphibia</taxon>
        <taxon>Batrachia</taxon>
        <taxon>Caudata</taxon>
        <taxon>Salamandroidea</taxon>
        <taxon>Salamandridae</taxon>
        <taxon>Pleurodelinae</taxon>
        <taxon>Pleurodeles</taxon>
    </lineage>
</organism>
<feature type="compositionally biased region" description="Polar residues" evidence="1">
    <location>
        <begin position="220"/>
        <end position="229"/>
    </location>
</feature>
<comment type="caution">
    <text evidence="2">The sequence shown here is derived from an EMBL/GenBank/DDBJ whole genome shotgun (WGS) entry which is preliminary data.</text>
</comment>
<evidence type="ECO:0000256" key="1">
    <source>
        <dbReference type="SAM" id="MobiDB-lite"/>
    </source>
</evidence>
<dbReference type="EMBL" id="JANPWB010000009">
    <property type="protein sequence ID" value="KAJ1156968.1"/>
    <property type="molecule type" value="Genomic_DNA"/>
</dbReference>
<dbReference type="Proteomes" id="UP001066276">
    <property type="component" value="Chromosome 5"/>
</dbReference>
<feature type="compositionally biased region" description="Basic residues" evidence="1">
    <location>
        <begin position="273"/>
        <end position="284"/>
    </location>
</feature>
<gene>
    <name evidence="2" type="ORF">NDU88_009684</name>
</gene>
<reference evidence="2" key="1">
    <citation type="journal article" date="2022" name="bioRxiv">
        <title>Sequencing and chromosome-scale assembly of the giantPleurodeles waltlgenome.</title>
        <authorList>
            <person name="Brown T."/>
            <person name="Elewa A."/>
            <person name="Iarovenko S."/>
            <person name="Subramanian E."/>
            <person name="Araus A.J."/>
            <person name="Petzold A."/>
            <person name="Susuki M."/>
            <person name="Suzuki K.-i.T."/>
            <person name="Hayashi T."/>
            <person name="Toyoda A."/>
            <person name="Oliveira C."/>
            <person name="Osipova E."/>
            <person name="Leigh N.D."/>
            <person name="Simon A."/>
            <person name="Yun M.H."/>
        </authorList>
    </citation>
    <scope>NUCLEOTIDE SEQUENCE</scope>
    <source>
        <strain evidence="2">20211129_DDA</strain>
        <tissue evidence="2">Liver</tissue>
    </source>
</reference>
<name>A0AAV7RYB6_PLEWA</name>
<feature type="region of interest" description="Disordered" evidence="1">
    <location>
        <begin position="147"/>
        <end position="174"/>
    </location>
</feature>
<protein>
    <submittedName>
        <fullName evidence="2">Uncharacterized protein</fullName>
    </submittedName>
</protein>
<feature type="compositionally biased region" description="Basic and acidic residues" evidence="1">
    <location>
        <begin position="235"/>
        <end position="272"/>
    </location>
</feature>
<keyword evidence="3" id="KW-1185">Reference proteome</keyword>
<accession>A0AAV7RYB6</accession>
<sequence length="284" mass="31471">MRRLQLLSSQREGCSCSAHNERAAAAQLTTRRLRLLSSQRGGCGCSAHNEEAVAAQLTAKRLRMLSLKSGVWKGDGLVCSSYLRVFLRQFLILPLQFRSHPFSLSLLCPAWRGLSLEVSGSVAGSAQALHLGCSVLPDAGWAVVADSSSAGYRPSPPRPLCAGKRRDGGRSELRSPHLFRLIHTDEQASSGASCEAEERDRQEGETEAGREASEEITPRAGTQNVQQERSAFIPTHDETEERKTVRCQRDRKRDDCKPKAEIATESLQETHERRSRKWGQTKHK</sequence>
<feature type="region of interest" description="Disordered" evidence="1">
    <location>
        <begin position="187"/>
        <end position="284"/>
    </location>
</feature>
<proteinExistence type="predicted"/>
<evidence type="ECO:0000313" key="3">
    <source>
        <dbReference type="Proteomes" id="UP001066276"/>
    </source>
</evidence>
<dbReference type="AlphaFoldDB" id="A0AAV7RYB6"/>